<dbReference type="PANTHER" id="PTHR21551">
    <property type="entry name" value="TOPOISOMERASE II-ASSOCIATED PROTEIN PAT1"/>
    <property type="match status" value="1"/>
</dbReference>
<accession>A0A1B7TFK8</accession>
<dbReference type="GO" id="GO:0003723">
    <property type="term" value="F:RNA binding"/>
    <property type="evidence" value="ECO:0007669"/>
    <property type="project" value="UniProtKB-KW"/>
</dbReference>
<evidence type="ECO:0000256" key="6">
    <source>
        <dbReference type="ARBA" id="ARBA00023242"/>
    </source>
</evidence>
<comment type="caution">
    <text evidence="9">The sequence shown here is derived from an EMBL/GenBank/DDBJ whole genome shotgun (WGS) entry which is preliminary data.</text>
</comment>
<dbReference type="AlphaFoldDB" id="A0A1B7TFK8"/>
<dbReference type="OrthoDB" id="3972624at2759"/>
<dbReference type="GO" id="GO:0000932">
    <property type="term" value="C:P-body"/>
    <property type="evidence" value="ECO:0007669"/>
    <property type="project" value="UniProtKB-SubCell"/>
</dbReference>
<feature type="non-terminal residue" evidence="9">
    <location>
        <position position="1"/>
    </location>
</feature>
<dbReference type="InterPro" id="IPR039900">
    <property type="entry name" value="Pat1-like"/>
</dbReference>
<dbReference type="Proteomes" id="UP000092321">
    <property type="component" value="Unassembled WGS sequence"/>
</dbReference>
<evidence type="ECO:0000256" key="4">
    <source>
        <dbReference type="ARBA" id="ARBA00022490"/>
    </source>
</evidence>
<feature type="compositionally biased region" description="Polar residues" evidence="7">
    <location>
        <begin position="131"/>
        <end position="145"/>
    </location>
</feature>
<dbReference type="PANTHER" id="PTHR21551:SF0">
    <property type="entry name" value="PROTEIN ASSOCIATED WITH TOPO II RELATED-1, ISOFORM A"/>
    <property type="match status" value="1"/>
</dbReference>
<evidence type="ECO:0000256" key="7">
    <source>
        <dbReference type="SAM" id="MobiDB-lite"/>
    </source>
</evidence>
<feature type="domain" description="mRNA decay factor PAT1" evidence="8">
    <location>
        <begin position="202"/>
        <end position="421"/>
    </location>
</feature>
<evidence type="ECO:0000313" key="10">
    <source>
        <dbReference type="Proteomes" id="UP000092321"/>
    </source>
</evidence>
<dbReference type="GO" id="GO:0033962">
    <property type="term" value="P:P-body assembly"/>
    <property type="evidence" value="ECO:0007669"/>
    <property type="project" value="TreeGrafter"/>
</dbReference>
<dbReference type="Pfam" id="PF09770">
    <property type="entry name" value="PAT1"/>
    <property type="match status" value="2"/>
</dbReference>
<organism evidence="9 10">
    <name type="scientific">Hanseniaspora valbyensis NRRL Y-1626</name>
    <dbReference type="NCBI Taxonomy" id="766949"/>
    <lineage>
        <taxon>Eukaryota</taxon>
        <taxon>Fungi</taxon>
        <taxon>Dikarya</taxon>
        <taxon>Ascomycota</taxon>
        <taxon>Saccharomycotina</taxon>
        <taxon>Saccharomycetes</taxon>
        <taxon>Saccharomycodales</taxon>
        <taxon>Saccharomycodaceae</taxon>
        <taxon>Hanseniaspora</taxon>
    </lineage>
</organism>
<reference evidence="10" key="1">
    <citation type="journal article" date="2016" name="Proc. Natl. Acad. Sci. U.S.A.">
        <title>Comparative genomics of biotechnologically important yeasts.</title>
        <authorList>
            <person name="Riley R."/>
            <person name="Haridas S."/>
            <person name="Wolfe K.H."/>
            <person name="Lopes M.R."/>
            <person name="Hittinger C.T."/>
            <person name="Goeker M."/>
            <person name="Salamov A.A."/>
            <person name="Wisecaver J.H."/>
            <person name="Long T.M."/>
            <person name="Calvey C.H."/>
            <person name="Aerts A.L."/>
            <person name="Barry K.W."/>
            <person name="Choi C."/>
            <person name="Clum A."/>
            <person name="Coughlan A.Y."/>
            <person name="Deshpande S."/>
            <person name="Douglass A.P."/>
            <person name="Hanson S.J."/>
            <person name="Klenk H.-P."/>
            <person name="LaButti K.M."/>
            <person name="Lapidus A."/>
            <person name="Lindquist E.A."/>
            <person name="Lipzen A.M."/>
            <person name="Meier-Kolthoff J.P."/>
            <person name="Ohm R.A."/>
            <person name="Otillar R.P."/>
            <person name="Pangilinan J.L."/>
            <person name="Peng Y."/>
            <person name="Rokas A."/>
            <person name="Rosa C.A."/>
            <person name="Scheuner C."/>
            <person name="Sibirny A.A."/>
            <person name="Slot J.C."/>
            <person name="Stielow J.B."/>
            <person name="Sun H."/>
            <person name="Kurtzman C.P."/>
            <person name="Blackwell M."/>
            <person name="Grigoriev I.V."/>
            <person name="Jeffries T.W."/>
        </authorList>
    </citation>
    <scope>NUCLEOTIDE SEQUENCE [LARGE SCALE GENOMIC DNA]</scope>
    <source>
        <strain evidence="10">NRRL Y-1626</strain>
    </source>
</reference>
<evidence type="ECO:0000259" key="8">
    <source>
        <dbReference type="Pfam" id="PF09770"/>
    </source>
</evidence>
<keyword evidence="5" id="KW-0694">RNA-binding</keyword>
<protein>
    <recommendedName>
        <fullName evidence="8">mRNA decay factor PAT1 domain-containing protein</fullName>
    </recommendedName>
</protein>
<keyword evidence="4" id="KW-0963">Cytoplasm</keyword>
<dbReference type="InterPro" id="IPR019167">
    <property type="entry name" value="PAT1_dom"/>
</dbReference>
<evidence type="ECO:0000256" key="5">
    <source>
        <dbReference type="ARBA" id="ARBA00022884"/>
    </source>
</evidence>
<comment type="similarity">
    <text evidence="3">Belongs to the PAT1 family.</text>
</comment>
<evidence type="ECO:0000313" key="9">
    <source>
        <dbReference type="EMBL" id="OBA27435.1"/>
    </source>
</evidence>
<sequence>LSHHGLMTHRDKDFLTRLQLSRIVNQDPLETDFYYQFFKIMKSTSAAGTNHSIDAGMNEKDAIAKAYLDISGHRLGGKKRNVSLALQKMQSQVIAAVTVAKERSGTVIANPRKRIEVLNKEKKEDEDSETNAETNQLGNVENEQNSFDDKSIDSLKKAKIISENVYDCVLELENGLRSNSELDKTQLSRLLLQSSDNDLRLFFSLNKSLKLLPRIFNFLEFEEKYEFVNSVFKQLTQLEIIQNSSAMIVDSNENNRFSKQECVDFQKIFLKLTCSMLSQCTLQQIIQLTQSICSNNLVLLCTTKIGLNLITVLINRTVLFKNELQMSSWDSVYEFLFTQLQSHFSQFFPPLNNGKEDTYIWQFFASLAMAGKLNHQRVIIDEIRDHIFYAIDVAEKGENTTEELKIKIYQNLNLFFNVMGLVCRNGEITEL</sequence>
<evidence type="ECO:0000256" key="1">
    <source>
        <dbReference type="ARBA" id="ARBA00004123"/>
    </source>
</evidence>
<dbReference type="EMBL" id="LXPE01000008">
    <property type="protein sequence ID" value="OBA27435.1"/>
    <property type="molecule type" value="Genomic_DNA"/>
</dbReference>
<keyword evidence="6" id="KW-0539">Nucleus</keyword>
<keyword evidence="10" id="KW-1185">Reference proteome</keyword>
<name>A0A1B7TFK8_9ASCO</name>
<dbReference type="GO" id="GO:0005634">
    <property type="term" value="C:nucleus"/>
    <property type="evidence" value="ECO:0007669"/>
    <property type="project" value="UniProtKB-SubCell"/>
</dbReference>
<feature type="non-terminal residue" evidence="9">
    <location>
        <position position="431"/>
    </location>
</feature>
<evidence type="ECO:0000256" key="3">
    <source>
        <dbReference type="ARBA" id="ARBA00009138"/>
    </source>
</evidence>
<evidence type="ECO:0000256" key="2">
    <source>
        <dbReference type="ARBA" id="ARBA00004201"/>
    </source>
</evidence>
<feature type="region of interest" description="Disordered" evidence="7">
    <location>
        <begin position="119"/>
        <end position="146"/>
    </location>
</feature>
<proteinExistence type="inferred from homology"/>
<feature type="domain" description="mRNA decay factor PAT1" evidence="8">
    <location>
        <begin position="4"/>
        <end position="181"/>
    </location>
</feature>
<comment type="subcellular location">
    <subcellularLocation>
        <location evidence="2">Cytoplasm</location>
        <location evidence="2">P-body</location>
    </subcellularLocation>
    <subcellularLocation>
        <location evidence="1">Nucleus</location>
    </subcellularLocation>
</comment>
<dbReference type="GO" id="GO:0000290">
    <property type="term" value="P:deadenylation-dependent decapping of nuclear-transcribed mRNA"/>
    <property type="evidence" value="ECO:0007669"/>
    <property type="project" value="InterPro"/>
</dbReference>
<gene>
    <name evidence="9" type="ORF">HANVADRAFT_15827</name>
</gene>